<feature type="DNA-binding region" description="H-T-H motif" evidence="4">
    <location>
        <begin position="51"/>
        <end position="70"/>
    </location>
</feature>
<dbReference type="PANTHER" id="PTHR30055:SF238">
    <property type="entry name" value="MYCOFACTOCIN BIOSYNTHESIS TRANSCRIPTIONAL REGULATOR MFTR-RELATED"/>
    <property type="match status" value="1"/>
</dbReference>
<dbReference type="Pfam" id="PF17754">
    <property type="entry name" value="TetR_C_14"/>
    <property type="match status" value="1"/>
</dbReference>
<dbReference type="Pfam" id="PF00440">
    <property type="entry name" value="TetR_N"/>
    <property type="match status" value="1"/>
</dbReference>
<sequence length="219" mass="24722">MLTESAGGKLMPMTTAPQPASLRERKKLRTRQALAETAVSLFTERGFDDTPLDALLEAVEVSRRTFFRNYRSKEDVTLTAVKQLWSTCLEVMEQSEQREVTGRTGHTGHLVDAFQNAILTTLERMDEDWFPRFAATLQLIDQSPSLHGHSLRHCAEIQAGITHRLGAPDTLEARLLIEFCVATWRCALDEWLPQCTPAELPRCVRRAFDAMRHSLNSAA</sequence>
<reference evidence="7 8" key="1">
    <citation type="submission" date="2021-01" db="EMBL/GenBank/DDBJ databases">
        <title>WGS of actinomycetes isolated from Thailand.</title>
        <authorList>
            <person name="Thawai C."/>
        </authorList>
    </citation>
    <scope>NUCLEOTIDE SEQUENCE [LARGE SCALE GENOMIC DNA]</scope>
    <source>
        <strain evidence="7 8">CH9-7</strain>
    </source>
</reference>
<evidence type="ECO:0000256" key="5">
    <source>
        <dbReference type="SAM" id="MobiDB-lite"/>
    </source>
</evidence>
<keyword evidence="1" id="KW-0805">Transcription regulation</keyword>
<dbReference type="InterPro" id="IPR009057">
    <property type="entry name" value="Homeodomain-like_sf"/>
</dbReference>
<dbReference type="PROSITE" id="PS50977">
    <property type="entry name" value="HTH_TETR_2"/>
    <property type="match status" value="1"/>
</dbReference>
<dbReference type="SUPFAM" id="SSF46689">
    <property type="entry name" value="Homeodomain-like"/>
    <property type="match status" value="1"/>
</dbReference>
<dbReference type="Gene3D" id="1.10.10.60">
    <property type="entry name" value="Homeodomain-like"/>
    <property type="match status" value="1"/>
</dbReference>
<dbReference type="Proteomes" id="UP000629371">
    <property type="component" value="Unassembled WGS sequence"/>
</dbReference>
<evidence type="ECO:0000259" key="6">
    <source>
        <dbReference type="PROSITE" id="PS50977"/>
    </source>
</evidence>
<keyword evidence="2 4" id="KW-0238">DNA-binding</keyword>
<evidence type="ECO:0000256" key="3">
    <source>
        <dbReference type="ARBA" id="ARBA00023163"/>
    </source>
</evidence>
<proteinExistence type="predicted"/>
<feature type="domain" description="HTH tetR-type" evidence="6">
    <location>
        <begin position="28"/>
        <end position="88"/>
    </location>
</feature>
<dbReference type="PANTHER" id="PTHR30055">
    <property type="entry name" value="HTH-TYPE TRANSCRIPTIONAL REGULATOR RUTR"/>
    <property type="match status" value="1"/>
</dbReference>
<evidence type="ECO:0000256" key="2">
    <source>
        <dbReference type="ARBA" id="ARBA00023125"/>
    </source>
</evidence>
<feature type="region of interest" description="Disordered" evidence="5">
    <location>
        <begin position="1"/>
        <end position="25"/>
    </location>
</feature>
<keyword evidence="8" id="KW-1185">Reference proteome</keyword>
<dbReference type="Gene3D" id="1.10.357.10">
    <property type="entry name" value="Tetracycline Repressor, domain 2"/>
    <property type="match status" value="1"/>
</dbReference>
<evidence type="ECO:0000313" key="8">
    <source>
        <dbReference type="Proteomes" id="UP000629371"/>
    </source>
</evidence>
<evidence type="ECO:0000256" key="1">
    <source>
        <dbReference type="ARBA" id="ARBA00023015"/>
    </source>
</evidence>
<evidence type="ECO:0000313" key="7">
    <source>
        <dbReference type="EMBL" id="MBL1091459.1"/>
    </source>
</evidence>
<organism evidence="7 8">
    <name type="scientific">Streptomyces siderophoricus</name>
    <dbReference type="NCBI Taxonomy" id="2802281"/>
    <lineage>
        <taxon>Bacteria</taxon>
        <taxon>Bacillati</taxon>
        <taxon>Actinomycetota</taxon>
        <taxon>Actinomycetes</taxon>
        <taxon>Kitasatosporales</taxon>
        <taxon>Streptomycetaceae</taxon>
        <taxon>Streptomyces</taxon>
    </lineage>
</organism>
<dbReference type="InterPro" id="IPR041347">
    <property type="entry name" value="MftR_C"/>
</dbReference>
<accession>A0ABS1MUK3</accession>
<keyword evidence="3" id="KW-0804">Transcription</keyword>
<dbReference type="InterPro" id="IPR050109">
    <property type="entry name" value="HTH-type_TetR-like_transc_reg"/>
</dbReference>
<name>A0ABS1MUK3_9ACTN</name>
<dbReference type="EMBL" id="JAERRI010000010">
    <property type="protein sequence ID" value="MBL1091459.1"/>
    <property type="molecule type" value="Genomic_DNA"/>
</dbReference>
<evidence type="ECO:0000256" key="4">
    <source>
        <dbReference type="PROSITE-ProRule" id="PRU00335"/>
    </source>
</evidence>
<gene>
    <name evidence="7" type="ORF">JK360_19025</name>
</gene>
<dbReference type="InterPro" id="IPR001647">
    <property type="entry name" value="HTH_TetR"/>
</dbReference>
<comment type="caution">
    <text evidence="7">The sequence shown here is derived from an EMBL/GenBank/DDBJ whole genome shotgun (WGS) entry which is preliminary data.</text>
</comment>
<protein>
    <submittedName>
        <fullName evidence="7">TetR family transcriptional regulator</fullName>
    </submittedName>
</protein>